<reference evidence="2" key="1">
    <citation type="journal article" date="2011" name="PLoS Genet.">
        <title>Genomic analysis of the necrotrophic fungal pathogens Sclerotinia sclerotiorum and Botrytis cinerea.</title>
        <authorList>
            <person name="Amselem J."/>
            <person name="Cuomo C.A."/>
            <person name="van Kan J.A."/>
            <person name="Viaud M."/>
            <person name="Benito E.P."/>
            <person name="Couloux A."/>
            <person name="Coutinho P.M."/>
            <person name="de Vries R.P."/>
            <person name="Dyer P.S."/>
            <person name="Fillinger S."/>
            <person name="Fournier E."/>
            <person name="Gout L."/>
            <person name="Hahn M."/>
            <person name="Kohn L."/>
            <person name="Lapalu N."/>
            <person name="Plummer K.M."/>
            <person name="Pradier J.M."/>
            <person name="Quevillon E."/>
            <person name="Sharon A."/>
            <person name="Simon A."/>
            <person name="ten Have A."/>
            <person name="Tudzynski B."/>
            <person name="Tudzynski P."/>
            <person name="Wincker P."/>
            <person name="Andrew M."/>
            <person name="Anthouard V."/>
            <person name="Beever R.E."/>
            <person name="Beffa R."/>
            <person name="Benoit I."/>
            <person name="Bouzid O."/>
            <person name="Brault B."/>
            <person name="Chen Z."/>
            <person name="Choquer M."/>
            <person name="Collemare J."/>
            <person name="Cotton P."/>
            <person name="Danchin E.G."/>
            <person name="Da Silva C."/>
            <person name="Gautier A."/>
            <person name="Giraud C."/>
            <person name="Giraud T."/>
            <person name="Gonzalez C."/>
            <person name="Grossetete S."/>
            <person name="Guldener U."/>
            <person name="Henrissat B."/>
            <person name="Howlett B.J."/>
            <person name="Kodira C."/>
            <person name="Kretschmer M."/>
            <person name="Lappartient A."/>
            <person name="Leroch M."/>
            <person name="Levis C."/>
            <person name="Mauceli E."/>
            <person name="Neuveglise C."/>
            <person name="Oeser B."/>
            <person name="Pearson M."/>
            <person name="Poulain J."/>
            <person name="Poussereau N."/>
            <person name="Quesneville H."/>
            <person name="Rascle C."/>
            <person name="Schumacher J."/>
            <person name="Segurens B."/>
            <person name="Sexton A."/>
            <person name="Silva E."/>
            <person name="Sirven C."/>
            <person name="Soanes D.M."/>
            <person name="Talbot N.J."/>
            <person name="Templeton M."/>
            <person name="Yandava C."/>
            <person name="Yarden O."/>
            <person name="Zeng Q."/>
            <person name="Rollins J.A."/>
            <person name="Lebrun M.H."/>
            <person name="Dickman M."/>
        </authorList>
    </citation>
    <scope>NUCLEOTIDE SEQUENCE [LARGE SCALE GENOMIC DNA]</scope>
    <source>
        <strain evidence="2">T4</strain>
    </source>
</reference>
<organism evidence="1 2">
    <name type="scientific">Botryotinia fuckeliana (strain T4)</name>
    <name type="common">Noble rot fungus</name>
    <name type="synonym">Botrytis cinerea</name>
    <dbReference type="NCBI Taxonomy" id="999810"/>
    <lineage>
        <taxon>Eukaryota</taxon>
        <taxon>Fungi</taxon>
        <taxon>Dikarya</taxon>
        <taxon>Ascomycota</taxon>
        <taxon>Pezizomycotina</taxon>
        <taxon>Leotiomycetes</taxon>
        <taxon>Helotiales</taxon>
        <taxon>Sclerotiniaceae</taxon>
        <taxon>Botrytis</taxon>
    </lineage>
</organism>
<dbReference type="InParanoid" id="G2YJY8"/>
<name>G2YJY8_BOTF4</name>
<evidence type="ECO:0000313" key="2">
    <source>
        <dbReference type="Proteomes" id="UP000008177"/>
    </source>
</evidence>
<evidence type="ECO:0000313" key="1">
    <source>
        <dbReference type="EMBL" id="CCD35017.1"/>
    </source>
</evidence>
<sequence length="64" mass="6917">MNIGPRGKSSGTCIDEVQSGGMSTNCSKRLIILSSENLLIAHLPLNHSFFEIAGNFVKLAVRRS</sequence>
<protein>
    <submittedName>
        <fullName evidence="1">Uncharacterized protein</fullName>
    </submittedName>
</protein>
<dbReference type="EMBL" id="FQ790339">
    <property type="protein sequence ID" value="CCD35017.1"/>
    <property type="molecule type" value="Genomic_DNA"/>
</dbReference>
<dbReference type="AlphaFoldDB" id="G2YJY8"/>
<accession>G2YJY8</accession>
<dbReference type="HOGENOM" id="CLU_2867428_0_0_1"/>
<gene>
    <name evidence="1" type="ORF">BofuT4_uP083390.1</name>
</gene>
<dbReference type="Proteomes" id="UP000008177">
    <property type="component" value="Unplaced contigs"/>
</dbReference>
<proteinExistence type="predicted"/>